<gene>
    <name evidence="1" type="ORF">AVDCRST_MAG96-4037</name>
</gene>
<dbReference type="AlphaFoldDB" id="A0A6J4U0S4"/>
<dbReference type="EMBL" id="CADCVN010001581">
    <property type="protein sequence ID" value="CAA9537547.1"/>
    <property type="molecule type" value="Genomic_DNA"/>
</dbReference>
<proteinExistence type="predicted"/>
<reference evidence="1" key="1">
    <citation type="submission" date="2020-02" db="EMBL/GenBank/DDBJ databases">
        <authorList>
            <person name="Meier V. D."/>
        </authorList>
    </citation>
    <scope>NUCLEOTIDE SEQUENCE</scope>
    <source>
        <strain evidence="1">AVDCRST_MAG96</strain>
    </source>
</reference>
<organism evidence="1">
    <name type="scientific">uncultured Segetibacter sp</name>
    <dbReference type="NCBI Taxonomy" id="481133"/>
    <lineage>
        <taxon>Bacteria</taxon>
        <taxon>Pseudomonadati</taxon>
        <taxon>Bacteroidota</taxon>
        <taxon>Chitinophagia</taxon>
        <taxon>Chitinophagales</taxon>
        <taxon>Chitinophagaceae</taxon>
        <taxon>Segetibacter</taxon>
        <taxon>environmental samples</taxon>
    </lineage>
</organism>
<protein>
    <submittedName>
        <fullName evidence="1">Uncharacterized protein</fullName>
    </submittedName>
</protein>
<evidence type="ECO:0000313" key="1">
    <source>
        <dbReference type="EMBL" id="CAA9537547.1"/>
    </source>
</evidence>
<sequence>MNTIKLEAIIFSSRHIVSVSAALICFKVKPDGLAPYYFQRLKIHS</sequence>
<name>A0A6J4U0S4_9BACT</name>
<accession>A0A6J4U0S4</accession>